<dbReference type="PANTHER" id="PTHR21180:SF32">
    <property type="entry name" value="ENDONUCLEASE_EXONUCLEASE_PHOSPHATASE FAMILY DOMAIN-CONTAINING PROTEIN 1"/>
    <property type="match status" value="1"/>
</dbReference>
<dbReference type="InterPro" id="IPR051675">
    <property type="entry name" value="Endo/Exo/Phosphatase_dom_1"/>
</dbReference>
<dbReference type="Gene3D" id="1.10.150.280">
    <property type="entry name" value="AF1531-like domain"/>
    <property type="match status" value="1"/>
</dbReference>
<dbReference type="InterPro" id="IPR010994">
    <property type="entry name" value="RuvA_2-like"/>
</dbReference>
<reference evidence="2 3" key="1">
    <citation type="submission" date="2019-02" db="EMBL/GenBank/DDBJ databases">
        <title>Deep-cultivation of Planctomycetes and their phenomic and genomic characterization uncovers novel biology.</title>
        <authorList>
            <person name="Wiegand S."/>
            <person name="Jogler M."/>
            <person name="Boedeker C."/>
            <person name="Pinto D."/>
            <person name="Vollmers J."/>
            <person name="Rivas-Marin E."/>
            <person name="Kohn T."/>
            <person name="Peeters S.H."/>
            <person name="Heuer A."/>
            <person name="Rast P."/>
            <person name="Oberbeckmann S."/>
            <person name="Bunk B."/>
            <person name="Jeske O."/>
            <person name="Meyerdierks A."/>
            <person name="Storesund J.E."/>
            <person name="Kallscheuer N."/>
            <person name="Luecker S."/>
            <person name="Lage O.M."/>
            <person name="Pohl T."/>
            <person name="Merkel B.J."/>
            <person name="Hornburger P."/>
            <person name="Mueller R.-W."/>
            <person name="Bruemmer F."/>
            <person name="Labrenz M."/>
            <person name="Spormann A.M."/>
            <person name="Op Den Camp H."/>
            <person name="Overmann J."/>
            <person name="Amann R."/>
            <person name="Jetten M.S.M."/>
            <person name="Mascher T."/>
            <person name="Medema M.H."/>
            <person name="Devos D.P."/>
            <person name="Kaster A.-K."/>
            <person name="Ovreas L."/>
            <person name="Rohde M."/>
            <person name="Galperin M.Y."/>
            <person name="Jogler C."/>
        </authorList>
    </citation>
    <scope>NUCLEOTIDE SEQUENCE [LARGE SCALE GENOMIC DNA]</scope>
    <source>
        <strain evidence="2 3">Pla52o</strain>
    </source>
</reference>
<proteinExistence type="predicted"/>
<dbReference type="RefSeq" id="WP_146592943.1">
    <property type="nucleotide sequence ID" value="NZ_SJPT01000001.1"/>
</dbReference>
<name>A0A5C6CQM9_9BACT</name>
<dbReference type="OrthoDB" id="9790239at2"/>
<dbReference type="Proteomes" id="UP000316304">
    <property type="component" value="Unassembled WGS sequence"/>
</dbReference>
<comment type="caution">
    <text evidence="2">The sequence shown here is derived from an EMBL/GenBank/DDBJ whole genome shotgun (WGS) entry which is preliminary data.</text>
</comment>
<dbReference type="GO" id="GO:0015628">
    <property type="term" value="P:protein secretion by the type II secretion system"/>
    <property type="evidence" value="ECO:0007669"/>
    <property type="project" value="TreeGrafter"/>
</dbReference>
<keyword evidence="3" id="KW-1185">Reference proteome</keyword>
<evidence type="ECO:0000256" key="1">
    <source>
        <dbReference type="SAM" id="Phobius"/>
    </source>
</evidence>
<evidence type="ECO:0000313" key="2">
    <source>
        <dbReference type="EMBL" id="TWU26628.1"/>
    </source>
</evidence>
<gene>
    <name evidence="2" type="primary">comEA</name>
    <name evidence="2" type="ORF">Pla52o_04810</name>
</gene>
<accession>A0A5C6CQM9</accession>
<keyword evidence="1" id="KW-0472">Membrane</keyword>
<dbReference type="GO" id="GO:0015627">
    <property type="term" value="C:type II protein secretion system complex"/>
    <property type="evidence" value="ECO:0007669"/>
    <property type="project" value="TreeGrafter"/>
</dbReference>
<evidence type="ECO:0000313" key="3">
    <source>
        <dbReference type="Proteomes" id="UP000316304"/>
    </source>
</evidence>
<keyword evidence="1" id="KW-0812">Transmembrane</keyword>
<keyword evidence="1" id="KW-1133">Transmembrane helix</keyword>
<organism evidence="2 3">
    <name type="scientific">Novipirellula galeiformis</name>
    <dbReference type="NCBI Taxonomy" id="2528004"/>
    <lineage>
        <taxon>Bacteria</taxon>
        <taxon>Pseudomonadati</taxon>
        <taxon>Planctomycetota</taxon>
        <taxon>Planctomycetia</taxon>
        <taxon>Pirellulales</taxon>
        <taxon>Pirellulaceae</taxon>
        <taxon>Novipirellula</taxon>
    </lineage>
</organism>
<dbReference type="SUPFAM" id="SSF47781">
    <property type="entry name" value="RuvA domain 2-like"/>
    <property type="match status" value="1"/>
</dbReference>
<sequence length="134" mass="14482">MKTFSPTLRSHSPLLQSSIQWTLAFAVSLGFLTMGILISSIKPTHLSENERGEGTKLLCLDLNQAADYELSLLPTVGPVLARRIVGDRQANGPFRSVDDLRRVTGIGPKTIAEISEYCCVDADLSPLSLAATQP</sequence>
<dbReference type="Pfam" id="PF12836">
    <property type="entry name" value="HHH_3"/>
    <property type="match status" value="1"/>
</dbReference>
<dbReference type="PANTHER" id="PTHR21180">
    <property type="entry name" value="ENDONUCLEASE/EXONUCLEASE/PHOSPHATASE FAMILY DOMAIN-CONTAINING PROTEIN 1"/>
    <property type="match status" value="1"/>
</dbReference>
<dbReference type="AlphaFoldDB" id="A0A5C6CQM9"/>
<feature type="transmembrane region" description="Helical" evidence="1">
    <location>
        <begin position="20"/>
        <end position="41"/>
    </location>
</feature>
<dbReference type="EMBL" id="SJPT01000001">
    <property type="protein sequence ID" value="TWU26628.1"/>
    <property type="molecule type" value="Genomic_DNA"/>
</dbReference>
<protein>
    <submittedName>
        <fullName evidence="2">ComE operon protein 1</fullName>
    </submittedName>
</protein>